<protein>
    <submittedName>
        <fullName evidence="6">TetR/AcrR family transcriptional regulator</fullName>
    </submittedName>
</protein>
<evidence type="ECO:0000256" key="2">
    <source>
        <dbReference type="ARBA" id="ARBA00023125"/>
    </source>
</evidence>
<name>A0ABW6SWH2_9ACTN</name>
<comment type="caution">
    <text evidence="6">The sequence shown here is derived from an EMBL/GenBank/DDBJ whole genome shotgun (WGS) entry which is preliminary data.</text>
</comment>
<dbReference type="SUPFAM" id="SSF48498">
    <property type="entry name" value="Tetracyclin repressor-like, C-terminal domain"/>
    <property type="match status" value="1"/>
</dbReference>
<evidence type="ECO:0000256" key="3">
    <source>
        <dbReference type="ARBA" id="ARBA00023163"/>
    </source>
</evidence>
<dbReference type="InterPro" id="IPR036271">
    <property type="entry name" value="Tet_transcr_reg_TetR-rel_C_sf"/>
</dbReference>
<gene>
    <name evidence="6" type="ORF">ACFYXI_27600</name>
</gene>
<proteinExistence type="predicted"/>
<accession>A0ABW6SWH2</accession>
<dbReference type="PANTHER" id="PTHR30055">
    <property type="entry name" value="HTH-TYPE TRANSCRIPTIONAL REGULATOR RUTR"/>
    <property type="match status" value="1"/>
</dbReference>
<keyword evidence="7" id="KW-1185">Reference proteome</keyword>
<organism evidence="6 7">
    <name type="scientific">Microtetraspora malaysiensis</name>
    <dbReference type="NCBI Taxonomy" id="161358"/>
    <lineage>
        <taxon>Bacteria</taxon>
        <taxon>Bacillati</taxon>
        <taxon>Actinomycetota</taxon>
        <taxon>Actinomycetes</taxon>
        <taxon>Streptosporangiales</taxon>
        <taxon>Streptosporangiaceae</taxon>
        <taxon>Microtetraspora</taxon>
    </lineage>
</organism>
<sequence>MARLSKDRGIDAISMTDVAAEAGVARTVLYNYFPDKAALLLAFSQRVTDYFVDQFDQDLPEDATAGARLESFIRLQLRGLMAHPHPGAAEITAALGPDAYQALAGHVAPMQKILCDILASGIESGEFRDLNVEAAARSVLAVIGAERIPLVSGDVTPGDAERNVIAFVHGAVGSAASRGAS</sequence>
<dbReference type="InterPro" id="IPR050109">
    <property type="entry name" value="HTH-type_TetR-like_transc_reg"/>
</dbReference>
<evidence type="ECO:0000256" key="1">
    <source>
        <dbReference type="ARBA" id="ARBA00023015"/>
    </source>
</evidence>
<dbReference type="EMBL" id="JBIASD010000021">
    <property type="protein sequence ID" value="MFF3669361.1"/>
    <property type="molecule type" value="Genomic_DNA"/>
</dbReference>
<dbReference type="InterPro" id="IPR023772">
    <property type="entry name" value="DNA-bd_HTH_TetR-type_CS"/>
</dbReference>
<feature type="DNA-binding region" description="H-T-H motif" evidence="4">
    <location>
        <begin position="14"/>
        <end position="33"/>
    </location>
</feature>
<dbReference type="PROSITE" id="PS01081">
    <property type="entry name" value="HTH_TETR_1"/>
    <property type="match status" value="1"/>
</dbReference>
<feature type="domain" description="HTH tetR-type" evidence="5">
    <location>
        <begin position="1"/>
        <end position="51"/>
    </location>
</feature>
<dbReference type="InterPro" id="IPR009057">
    <property type="entry name" value="Homeodomain-like_sf"/>
</dbReference>
<dbReference type="SUPFAM" id="SSF46689">
    <property type="entry name" value="Homeodomain-like"/>
    <property type="match status" value="1"/>
</dbReference>
<dbReference type="Pfam" id="PF00440">
    <property type="entry name" value="TetR_N"/>
    <property type="match status" value="1"/>
</dbReference>
<dbReference type="RefSeq" id="WP_387415380.1">
    <property type="nucleotide sequence ID" value="NZ_JBIASD010000021.1"/>
</dbReference>
<dbReference type="Gene3D" id="1.10.357.10">
    <property type="entry name" value="Tetracycline Repressor, domain 2"/>
    <property type="match status" value="1"/>
</dbReference>
<dbReference type="InterPro" id="IPR041478">
    <property type="entry name" value="TetR_C_27"/>
</dbReference>
<dbReference type="Pfam" id="PF17935">
    <property type="entry name" value="TetR_C_27"/>
    <property type="match status" value="1"/>
</dbReference>
<evidence type="ECO:0000313" key="7">
    <source>
        <dbReference type="Proteomes" id="UP001602013"/>
    </source>
</evidence>
<evidence type="ECO:0000313" key="6">
    <source>
        <dbReference type="EMBL" id="MFF3669361.1"/>
    </source>
</evidence>
<reference evidence="6 7" key="1">
    <citation type="submission" date="2024-10" db="EMBL/GenBank/DDBJ databases">
        <title>The Natural Products Discovery Center: Release of the First 8490 Sequenced Strains for Exploring Actinobacteria Biosynthetic Diversity.</title>
        <authorList>
            <person name="Kalkreuter E."/>
            <person name="Kautsar S.A."/>
            <person name="Yang D."/>
            <person name="Bader C.D."/>
            <person name="Teijaro C.N."/>
            <person name="Fluegel L."/>
            <person name="Davis C.M."/>
            <person name="Simpson J.R."/>
            <person name="Lauterbach L."/>
            <person name="Steele A.D."/>
            <person name="Gui C."/>
            <person name="Meng S."/>
            <person name="Li G."/>
            <person name="Viehrig K."/>
            <person name="Ye F."/>
            <person name="Su P."/>
            <person name="Kiefer A.F."/>
            <person name="Nichols A."/>
            <person name="Cepeda A.J."/>
            <person name="Yan W."/>
            <person name="Fan B."/>
            <person name="Jiang Y."/>
            <person name="Adhikari A."/>
            <person name="Zheng C.-J."/>
            <person name="Schuster L."/>
            <person name="Cowan T.M."/>
            <person name="Smanski M.J."/>
            <person name="Chevrette M.G."/>
            <person name="De Carvalho L.P.S."/>
            <person name="Shen B."/>
        </authorList>
    </citation>
    <scope>NUCLEOTIDE SEQUENCE [LARGE SCALE GENOMIC DNA]</scope>
    <source>
        <strain evidence="6 7">NPDC002173</strain>
    </source>
</reference>
<dbReference type="Proteomes" id="UP001602013">
    <property type="component" value="Unassembled WGS sequence"/>
</dbReference>
<evidence type="ECO:0000259" key="5">
    <source>
        <dbReference type="PROSITE" id="PS50977"/>
    </source>
</evidence>
<dbReference type="Gene3D" id="1.10.10.60">
    <property type="entry name" value="Homeodomain-like"/>
    <property type="match status" value="1"/>
</dbReference>
<keyword evidence="1" id="KW-0805">Transcription regulation</keyword>
<dbReference type="PROSITE" id="PS50977">
    <property type="entry name" value="HTH_TETR_2"/>
    <property type="match status" value="1"/>
</dbReference>
<evidence type="ECO:0000256" key="4">
    <source>
        <dbReference type="PROSITE-ProRule" id="PRU00335"/>
    </source>
</evidence>
<dbReference type="PANTHER" id="PTHR30055:SF151">
    <property type="entry name" value="TRANSCRIPTIONAL REGULATORY PROTEIN"/>
    <property type="match status" value="1"/>
</dbReference>
<keyword evidence="3" id="KW-0804">Transcription</keyword>
<dbReference type="InterPro" id="IPR001647">
    <property type="entry name" value="HTH_TetR"/>
</dbReference>
<keyword evidence="2 4" id="KW-0238">DNA-binding</keyword>